<feature type="transmembrane region" description="Helical" evidence="2">
    <location>
        <begin position="97"/>
        <end position="126"/>
    </location>
</feature>
<evidence type="ECO:0000256" key="1">
    <source>
        <dbReference type="ARBA" id="ARBA00023002"/>
    </source>
</evidence>
<evidence type="ECO:0000256" key="2">
    <source>
        <dbReference type="SAM" id="Phobius"/>
    </source>
</evidence>
<dbReference type="GO" id="GO:0016620">
    <property type="term" value="F:oxidoreductase activity, acting on the aldehyde or oxo group of donors, NAD or NADP as acceptor"/>
    <property type="evidence" value="ECO:0007669"/>
    <property type="project" value="InterPro"/>
</dbReference>
<dbReference type="InterPro" id="IPR016162">
    <property type="entry name" value="Ald_DH_N"/>
</dbReference>
<dbReference type="Pfam" id="PF01764">
    <property type="entry name" value="Lipase_3"/>
    <property type="match status" value="1"/>
</dbReference>
<dbReference type="Pfam" id="PF05708">
    <property type="entry name" value="Peptidase_C92"/>
    <property type="match status" value="1"/>
</dbReference>
<dbReference type="Proteomes" id="UP000095283">
    <property type="component" value="Unplaced"/>
</dbReference>
<dbReference type="InterPro" id="IPR016161">
    <property type="entry name" value="Ald_DH/histidinol_DH"/>
</dbReference>
<dbReference type="PANTHER" id="PTHR11699">
    <property type="entry name" value="ALDEHYDE DEHYDROGENASE-RELATED"/>
    <property type="match status" value="1"/>
</dbReference>
<dbReference type="SUPFAM" id="SSF53474">
    <property type="entry name" value="alpha/beta-Hydrolases"/>
    <property type="match status" value="1"/>
</dbReference>
<dbReference type="Gene3D" id="3.90.1720.10">
    <property type="entry name" value="endopeptidase domain like (from Nostoc punctiforme)"/>
    <property type="match status" value="1"/>
</dbReference>
<dbReference type="InterPro" id="IPR015590">
    <property type="entry name" value="Aldehyde_DH_dom"/>
</dbReference>
<dbReference type="Gene3D" id="3.40.50.1820">
    <property type="entry name" value="alpha/beta hydrolase"/>
    <property type="match status" value="1"/>
</dbReference>
<dbReference type="InterPro" id="IPR016160">
    <property type="entry name" value="Ald_DH_CS_CYS"/>
</dbReference>
<evidence type="ECO:0000259" key="3">
    <source>
        <dbReference type="Pfam" id="PF00171"/>
    </source>
</evidence>
<dbReference type="SUPFAM" id="SSF53720">
    <property type="entry name" value="ALDH-like"/>
    <property type="match status" value="1"/>
</dbReference>
<dbReference type="InterPro" id="IPR024453">
    <property type="entry name" value="Peptidase_C92"/>
</dbReference>
<reference evidence="6" key="1">
    <citation type="submission" date="2016-11" db="UniProtKB">
        <authorList>
            <consortium name="WormBaseParasite"/>
        </authorList>
    </citation>
    <scope>IDENTIFICATION</scope>
</reference>
<proteinExistence type="predicted"/>
<evidence type="ECO:0000259" key="4">
    <source>
        <dbReference type="Pfam" id="PF01764"/>
    </source>
</evidence>
<feature type="transmembrane region" description="Helical" evidence="2">
    <location>
        <begin position="12"/>
        <end position="35"/>
    </location>
</feature>
<keyword evidence="1" id="KW-0560">Oxidoreductase</keyword>
<evidence type="ECO:0000313" key="5">
    <source>
        <dbReference type="Proteomes" id="UP000095283"/>
    </source>
</evidence>
<dbReference type="SUPFAM" id="SSF54001">
    <property type="entry name" value="Cysteine proteinases"/>
    <property type="match status" value="1"/>
</dbReference>
<dbReference type="InterPro" id="IPR002921">
    <property type="entry name" value="Fungal_lipase-type"/>
</dbReference>
<protein>
    <submittedName>
        <fullName evidence="6">Lipase_3 domain-containing protein</fullName>
    </submittedName>
</protein>
<dbReference type="Gene3D" id="3.40.309.10">
    <property type="entry name" value="Aldehyde Dehydrogenase, Chain A, domain 2"/>
    <property type="match status" value="1"/>
</dbReference>
<keyword evidence="2" id="KW-1133">Transmembrane helix</keyword>
<keyword evidence="2" id="KW-0812">Transmembrane</keyword>
<feature type="domain" description="Aldehyde dehydrogenase" evidence="3">
    <location>
        <begin position="732"/>
        <end position="1032"/>
    </location>
</feature>
<evidence type="ECO:0000313" key="6">
    <source>
        <dbReference type="WBParaSite" id="Hba_17859"/>
    </source>
</evidence>
<dbReference type="Pfam" id="PF00171">
    <property type="entry name" value="Aldedh"/>
    <property type="match status" value="2"/>
</dbReference>
<dbReference type="InterPro" id="IPR038765">
    <property type="entry name" value="Papain-like_cys_pep_sf"/>
</dbReference>
<organism evidence="5 6">
    <name type="scientific">Heterorhabditis bacteriophora</name>
    <name type="common">Entomopathogenic nematode worm</name>
    <dbReference type="NCBI Taxonomy" id="37862"/>
    <lineage>
        <taxon>Eukaryota</taxon>
        <taxon>Metazoa</taxon>
        <taxon>Ecdysozoa</taxon>
        <taxon>Nematoda</taxon>
        <taxon>Chromadorea</taxon>
        <taxon>Rhabditida</taxon>
        <taxon>Rhabditina</taxon>
        <taxon>Rhabditomorpha</taxon>
        <taxon>Strongyloidea</taxon>
        <taxon>Heterorhabditidae</taxon>
        <taxon>Heterorhabditis</taxon>
    </lineage>
</organism>
<keyword evidence="2" id="KW-0472">Membrane</keyword>
<keyword evidence="5" id="KW-1185">Reference proteome</keyword>
<dbReference type="InterPro" id="IPR016163">
    <property type="entry name" value="Ald_DH_C"/>
</dbReference>
<dbReference type="CDD" id="cd00519">
    <property type="entry name" value="Lipase_3"/>
    <property type="match status" value="1"/>
</dbReference>
<dbReference type="WBParaSite" id="Hba_17859">
    <property type="protein sequence ID" value="Hba_17859"/>
    <property type="gene ID" value="Hba_17859"/>
</dbReference>
<dbReference type="Gene3D" id="3.40.605.10">
    <property type="entry name" value="Aldehyde Dehydrogenase, Chain A, domain 1"/>
    <property type="match status" value="3"/>
</dbReference>
<name>A0A1I7XKL8_HETBA</name>
<dbReference type="InterPro" id="IPR029058">
    <property type="entry name" value="AB_hydrolase_fold"/>
</dbReference>
<sequence length="1044" mass="115534">MDPRPRKHVTTFLYLRLPIFISEIILTVVSTIQAFESTNVDSTCHFSSIIKFTVCLEWILIVFVLLGVIIVFNPVNDDNIEDGSILARRAWSRRFKIVSLIFFLTFIVLFDILMMHPNFGLMILLFQFKIRQDALMRSAIDDLANLVASFFTEGDLVLSDVAAGLLLVVHSPTNVYPPIVATSSDRPDWMTIKNALHFLHFSSCVYGWPTYLLHNFGVSPVLRLFRKLQCCGGLRCDRVLIVEDNCCFCNTAAFTLSTEKNNVDLFFVSFRNRLYEVPFVVLADHETKSIVITIRGSCSLMDLVTDLCLDDEVLSVDVDADPVLREDPSLDSGGEVRVHRGILMSARYVFDTLRKHQVLEDLFVLNLNYELVVCGHSLGAGVASLLTLLLKFVHAKVPYMSMKMLFLCNIFRQEYPSVRCFAFAPPGCVISENGLVEMEQHVMSIIGGDDVVSRISYHVMDMFEMNSCSAGDLIFFTKKSDSGFSKAVSDVARSEYYHVGIICSKFRIVHAIPSGIVSQPLCEVIKSVEPDNFEVVIVDTTQSEKDEAVTLAEGVVGCAYNDIFDPKCVNSQGERSFYCSQLVTEAYSGIEFPHHKLNFKNEEGEFIKYWVAYFDERKREIPQGLDGSHPATLRQACVLKMRLSRQIGKQFTIPVSIKEALHFVNGSAVHLPTGKSFSVTEPRSGSILAECFPASSRLVSYAVLAAHKAQPEWAKYTWMDRGEILRKAAETCTWKVAPALACGNAVVYKPSPLAPISAVILARLLKAAGLPDGIFNVIQGEAETGMALIDHPLVKKVSFTGSISTGKKIMQACATRNIKPVTLELGGKSSLIICEDADLESAVAGAMIANFYSQGQVCSNASKVLVHQSIIGQFTDLLKRKTLEMVVDDPLKESTRVGAHITQQHMEKVLAYIAGAVSEGAKIVCGGNRIVVSGLEEGYYLSPCILTDVKDHMTVYKEEIFGSVMLVIPFTTEEEAVEMANDTSMGLAGGVFTNNKNFILAPLVPFGGFDQSGFGRENGTAVIEHYTQIKSVFVNTNSKLPNPF</sequence>
<feature type="domain" description="Fungal lipase-type" evidence="4">
    <location>
        <begin position="291"/>
        <end position="457"/>
    </location>
</feature>
<feature type="domain" description="Aldehyde dehydrogenase" evidence="3">
    <location>
        <begin position="675"/>
        <end position="731"/>
    </location>
</feature>
<accession>A0A1I7XKL8</accession>
<dbReference type="AlphaFoldDB" id="A0A1I7XKL8"/>
<dbReference type="GO" id="GO:0006629">
    <property type="term" value="P:lipid metabolic process"/>
    <property type="evidence" value="ECO:0007669"/>
    <property type="project" value="InterPro"/>
</dbReference>
<dbReference type="PROSITE" id="PS00070">
    <property type="entry name" value="ALDEHYDE_DEHYDR_CYS"/>
    <property type="match status" value="1"/>
</dbReference>
<feature type="transmembrane region" description="Helical" evidence="2">
    <location>
        <begin position="55"/>
        <end position="76"/>
    </location>
</feature>